<reference evidence="12 13" key="1">
    <citation type="journal article" date="2015" name="Genome Announc.">
        <title>Expanding the biotechnology potential of lactobacilli through comparative genomics of 213 strains and associated genera.</title>
        <authorList>
            <person name="Sun Z."/>
            <person name="Harris H.M."/>
            <person name="McCann A."/>
            <person name="Guo C."/>
            <person name="Argimon S."/>
            <person name="Zhang W."/>
            <person name="Yang X."/>
            <person name="Jeffery I.B."/>
            <person name="Cooney J.C."/>
            <person name="Kagawa T.F."/>
            <person name="Liu W."/>
            <person name="Song Y."/>
            <person name="Salvetti E."/>
            <person name="Wrobel A."/>
            <person name="Rasinkangas P."/>
            <person name="Parkhill J."/>
            <person name="Rea M.C."/>
            <person name="O'Sullivan O."/>
            <person name="Ritari J."/>
            <person name="Douillard F.P."/>
            <person name="Paul Ross R."/>
            <person name="Yang R."/>
            <person name="Briner A.E."/>
            <person name="Felis G.E."/>
            <person name="de Vos W.M."/>
            <person name="Barrangou R."/>
            <person name="Klaenhammer T.R."/>
            <person name="Caufield P.W."/>
            <person name="Cui Y."/>
            <person name="Zhang H."/>
            <person name="O'Toole P.W."/>
        </authorList>
    </citation>
    <scope>NUCLEOTIDE SEQUENCE [LARGE SCALE GENOMIC DNA]</scope>
    <source>
        <strain evidence="12 13">DSM 18793</strain>
    </source>
</reference>
<keyword evidence="4" id="KW-0249">Electron transport</keyword>
<dbReference type="Proteomes" id="UP000051084">
    <property type="component" value="Unassembled WGS sequence"/>
</dbReference>
<evidence type="ECO:0000256" key="2">
    <source>
        <dbReference type="ARBA" id="ARBA00020570"/>
    </source>
</evidence>
<dbReference type="Gene3D" id="3.40.30.10">
    <property type="entry name" value="Glutaredoxin"/>
    <property type="match status" value="1"/>
</dbReference>
<feature type="site" description="Deprotonates C-terminal active site Cys" evidence="9">
    <location>
        <position position="23"/>
    </location>
</feature>
<dbReference type="PANTHER" id="PTHR45663:SF11">
    <property type="entry name" value="GEO12009P1"/>
    <property type="match status" value="1"/>
</dbReference>
<dbReference type="PROSITE" id="PS51352">
    <property type="entry name" value="THIOREDOXIN_2"/>
    <property type="match status" value="1"/>
</dbReference>
<comment type="caution">
    <text evidence="12">The sequence shown here is derived from an EMBL/GenBank/DDBJ whole genome shotgun (WGS) entry which is preliminary data.</text>
</comment>
<dbReference type="GO" id="GO:0015035">
    <property type="term" value="F:protein-disulfide reductase activity"/>
    <property type="evidence" value="ECO:0007669"/>
    <property type="project" value="UniProtKB-UniRule"/>
</dbReference>
<keyword evidence="6 10" id="KW-0676">Redox-active center</keyword>
<dbReference type="EMBL" id="AZGC01000032">
    <property type="protein sequence ID" value="KRL94649.1"/>
    <property type="molecule type" value="Genomic_DNA"/>
</dbReference>
<evidence type="ECO:0000256" key="3">
    <source>
        <dbReference type="ARBA" id="ARBA00022448"/>
    </source>
</evidence>
<keyword evidence="3" id="KW-0813">Transport</keyword>
<protein>
    <recommendedName>
        <fullName evidence="2 7">Thioredoxin</fullName>
    </recommendedName>
</protein>
<comment type="similarity">
    <text evidence="1 8">Belongs to the thioredoxin family.</text>
</comment>
<dbReference type="AlphaFoldDB" id="A0A0R1UN68"/>
<evidence type="ECO:0000256" key="9">
    <source>
        <dbReference type="PIRSR" id="PIRSR000077-1"/>
    </source>
</evidence>
<dbReference type="PROSITE" id="PS00194">
    <property type="entry name" value="THIOREDOXIN_1"/>
    <property type="match status" value="1"/>
</dbReference>
<evidence type="ECO:0000313" key="12">
    <source>
        <dbReference type="EMBL" id="KRL94649.1"/>
    </source>
</evidence>
<feature type="site" description="Contributes to redox potential value" evidence="9">
    <location>
        <position position="30"/>
    </location>
</feature>
<dbReference type="PANTHER" id="PTHR45663">
    <property type="entry name" value="GEO12009P1"/>
    <property type="match status" value="1"/>
</dbReference>
<evidence type="ECO:0000256" key="1">
    <source>
        <dbReference type="ARBA" id="ARBA00008987"/>
    </source>
</evidence>
<dbReference type="InterPro" id="IPR005746">
    <property type="entry name" value="Thioredoxin"/>
</dbReference>
<evidence type="ECO:0000256" key="10">
    <source>
        <dbReference type="PIRSR" id="PIRSR000077-4"/>
    </source>
</evidence>
<dbReference type="OrthoDB" id="9790390at2"/>
<feature type="domain" description="Thioredoxin" evidence="11">
    <location>
        <begin position="1"/>
        <end position="104"/>
    </location>
</feature>
<dbReference type="Pfam" id="PF00085">
    <property type="entry name" value="Thioredoxin"/>
    <property type="match status" value="1"/>
</dbReference>
<organism evidence="12 13">
    <name type="scientific">Limosilactobacillus equigenerosi DSM 18793 = JCM 14505</name>
    <dbReference type="NCBI Taxonomy" id="1423742"/>
    <lineage>
        <taxon>Bacteria</taxon>
        <taxon>Bacillati</taxon>
        <taxon>Bacillota</taxon>
        <taxon>Bacilli</taxon>
        <taxon>Lactobacillales</taxon>
        <taxon>Lactobacillaceae</taxon>
        <taxon>Limosilactobacillus</taxon>
    </lineage>
</organism>
<feature type="site" description="Contributes to redox potential value" evidence="9">
    <location>
        <position position="31"/>
    </location>
</feature>
<evidence type="ECO:0000259" key="11">
    <source>
        <dbReference type="PROSITE" id="PS51352"/>
    </source>
</evidence>
<dbReference type="PRINTS" id="PR00421">
    <property type="entry name" value="THIOREDOXIN"/>
</dbReference>
<accession>A0A0R1UN68</accession>
<evidence type="ECO:0000313" key="13">
    <source>
        <dbReference type="Proteomes" id="UP000051084"/>
    </source>
</evidence>
<dbReference type="CDD" id="cd02947">
    <property type="entry name" value="TRX_family"/>
    <property type="match status" value="1"/>
</dbReference>
<evidence type="ECO:0000256" key="5">
    <source>
        <dbReference type="ARBA" id="ARBA00023157"/>
    </source>
</evidence>
<gene>
    <name evidence="12" type="ORF">FC21_GL001304</name>
</gene>
<dbReference type="STRING" id="417373.GCA_001570685_01571"/>
<dbReference type="InterPro" id="IPR017937">
    <property type="entry name" value="Thioredoxin_CS"/>
</dbReference>
<evidence type="ECO:0000256" key="8">
    <source>
        <dbReference type="PIRNR" id="PIRNR000077"/>
    </source>
</evidence>
<name>A0A0R1UN68_9LACO</name>
<proteinExistence type="inferred from homology"/>
<keyword evidence="5 10" id="KW-1015">Disulfide bond</keyword>
<dbReference type="NCBIfam" id="TIGR01068">
    <property type="entry name" value="thioredoxin"/>
    <property type="match status" value="1"/>
</dbReference>
<feature type="active site" description="Nucleophile" evidence="9">
    <location>
        <position position="29"/>
    </location>
</feature>
<evidence type="ECO:0000256" key="6">
    <source>
        <dbReference type="ARBA" id="ARBA00023284"/>
    </source>
</evidence>
<dbReference type="PIRSF" id="PIRSF000077">
    <property type="entry name" value="Thioredoxin"/>
    <property type="match status" value="1"/>
</dbReference>
<sequence length="104" mass="11531">MATKEVTTQSFEADIKDGVTLLDFWAVWCPPCRMQGPIVEQLSEDFADQATIGKVDVDSNQELAAQFGIQSIPTLLLFKDGELVNKFIGLQEKETLANAIQEQL</sequence>
<feature type="active site" description="Nucleophile" evidence="9">
    <location>
        <position position="32"/>
    </location>
</feature>
<dbReference type="RefSeq" id="WP_054654050.1">
    <property type="nucleotide sequence ID" value="NZ_AZGC01000032.1"/>
</dbReference>
<evidence type="ECO:0000256" key="7">
    <source>
        <dbReference type="NCBIfam" id="TIGR01068"/>
    </source>
</evidence>
<dbReference type="SUPFAM" id="SSF52833">
    <property type="entry name" value="Thioredoxin-like"/>
    <property type="match status" value="1"/>
</dbReference>
<dbReference type="FunFam" id="3.40.30.10:FF:000001">
    <property type="entry name" value="Thioredoxin"/>
    <property type="match status" value="1"/>
</dbReference>
<dbReference type="PATRIC" id="fig|1423742.4.peg.1353"/>
<dbReference type="InterPro" id="IPR013766">
    <property type="entry name" value="Thioredoxin_domain"/>
</dbReference>
<feature type="disulfide bond" description="Redox-active" evidence="10">
    <location>
        <begin position="29"/>
        <end position="32"/>
    </location>
</feature>
<keyword evidence="13" id="KW-1185">Reference proteome</keyword>
<dbReference type="InterPro" id="IPR036249">
    <property type="entry name" value="Thioredoxin-like_sf"/>
</dbReference>
<evidence type="ECO:0000256" key="4">
    <source>
        <dbReference type="ARBA" id="ARBA00022982"/>
    </source>
</evidence>
<dbReference type="GO" id="GO:0005737">
    <property type="term" value="C:cytoplasm"/>
    <property type="evidence" value="ECO:0007669"/>
    <property type="project" value="TreeGrafter"/>
</dbReference>